<keyword evidence="6 7" id="KW-0472">Membrane</keyword>
<dbReference type="PANTHER" id="PTHR12889">
    <property type="entry name" value="GAMMA-SECRETASE SUBUNIT APH-1"/>
    <property type="match status" value="1"/>
</dbReference>
<feature type="transmembrane region" description="Helical" evidence="7">
    <location>
        <begin position="65"/>
        <end position="87"/>
    </location>
</feature>
<accession>A0ABM4D2K1</accession>
<dbReference type="Pfam" id="PF06105">
    <property type="entry name" value="Aph-1"/>
    <property type="match status" value="1"/>
</dbReference>
<keyword evidence="8" id="KW-1185">Reference proteome</keyword>
<evidence type="ECO:0000313" key="9">
    <source>
        <dbReference type="RefSeq" id="XP_065668475.1"/>
    </source>
</evidence>
<evidence type="ECO:0000256" key="1">
    <source>
        <dbReference type="ARBA" id="ARBA00004141"/>
    </source>
</evidence>
<dbReference type="RefSeq" id="XP_065668475.1">
    <property type="nucleotide sequence ID" value="XM_065812403.1"/>
</dbReference>
<protein>
    <submittedName>
        <fullName evidence="9">Gamma-secretase subunit Aph-1</fullName>
    </submittedName>
</protein>
<feature type="transmembrane region" description="Helical" evidence="7">
    <location>
        <begin position="6"/>
        <end position="26"/>
    </location>
</feature>
<name>A0ABM4D2K1_HYDVU</name>
<feature type="transmembrane region" description="Helical" evidence="7">
    <location>
        <begin position="33"/>
        <end position="53"/>
    </location>
</feature>
<evidence type="ECO:0000256" key="3">
    <source>
        <dbReference type="ARBA" id="ARBA00022692"/>
    </source>
</evidence>
<feature type="transmembrane region" description="Helical" evidence="7">
    <location>
        <begin position="204"/>
        <end position="223"/>
    </location>
</feature>
<evidence type="ECO:0000256" key="4">
    <source>
        <dbReference type="ARBA" id="ARBA00022976"/>
    </source>
</evidence>
<feature type="transmembrane region" description="Helical" evidence="7">
    <location>
        <begin position="147"/>
        <end position="169"/>
    </location>
</feature>
<evidence type="ECO:0000256" key="6">
    <source>
        <dbReference type="ARBA" id="ARBA00023136"/>
    </source>
</evidence>
<evidence type="ECO:0000313" key="8">
    <source>
        <dbReference type="Proteomes" id="UP001652625"/>
    </source>
</evidence>
<comment type="subcellular location">
    <subcellularLocation>
        <location evidence="1">Membrane</location>
        <topology evidence="1">Multi-pass membrane protein</topology>
    </subcellularLocation>
</comment>
<comment type="similarity">
    <text evidence="2">Belongs to the APH-1 family.</text>
</comment>
<organism evidence="8 9">
    <name type="scientific">Hydra vulgaris</name>
    <name type="common">Hydra</name>
    <name type="synonym">Hydra attenuata</name>
    <dbReference type="NCBI Taxonomy" id="6087"/>
    <lineage>
        <taxon>Eukaryota</taxon>
        <taxon>Metazoa</taxon>
        <taxon>Cnidaria</taxon>
        <taxon>Hydrozoa</taxon>
        <taxon>Hydroidolina</taxon>
        <taxon>Anthoathecata</taxon>
        <taxon>Aplanulata</taxon>
        <taxon>Hydridae</taxon>
        <taxon>Hydra</taxon>
    </lineage>
</organism>
<feature type="transmembrane region" description="Helical" evidence="7">
    <location>
        <begin position="181"/>
        <end position="198"/>
    </location>
</feature>
<dbReference type="Proteomes" id="UP001652625">
    <property type="component" value="Chromosome 12"/>
</dbReference>
<gene>
    <name evidence="9" type="primary">LOC100209823</name>
</gene>
<keyword evidence="3 7" id="KW-0812">Transmembrane</keyword>
<dbReference type="GeneID" id="100209823"/>
<reference evidence="9" key="1">
    <citation type="submission" date="2025-08" db="UniProtKB">
        <authorList>
            <consortium name="RefSeq"/>
        </authorList>
    </citation>
    <scope>IDENTIFICATION</scope>
</reference>
<dbReference type="InterPro" id="IPR009294">
    <property type="entry name" value="Aph-1"/>
</dbReference>
<feature type="transmembrane region" description="Helical" evidence="7">
    <location>
        <begin position="108"/>
        <end position="127"/>
    </location>
</feature>
<keyword evidence="4" id="KW-0914">Notch signaling pathway</keyword>
<evidence type="ECO:0000256" key="5">
    <source>
        <dbReference type="ARBA" id="ARBA00022989"/>
    </source>
</evidence>
<sequence>MTLESFFGCAFVAFGPAFSMFAITVFNDAQQVLVLISSAFFWLLSLLVSAMWWQLFNFTFLKNYLVFSMIFSVIFQEVFRLFLWMVLRRAEEGLIVMNGSYTPLRKIRFHYVSGLGYGLMSGLFAMVNILADITGPGTVGLFGDNNHFVIVSAFLTNCFVLLHTCWGILFFDAMDAKNWKTVLFVCTSHLAISLLTLLNKHYTYWPSLITGYILLVVMSIWSFRVVGGSSNNLTQLFKKKDSS</sequence>
<evidence type="ECO:0000256" key="7">
    <source>
        <dbReference type="SAM" id="Phobius"/>
    </source>
</evidence>
<keyword evidence="5 7" id="KW-1133">Transmembrane helix</keyword>
<proteinExistence type="inferred from homology"/>
<evidence type="ECO:0000256" key="2">
    <source>
        <dbReference type="ARBA" id="ARBA00005577"/>
    </source>
</evidence>